<keyword evidence="1" id="KW-0808">Transferase</keyword>
<dbReference type="Proteomes" id="UP000050865">
    <property type="component" value="Unassembled WGS sequence"/>
</dbReference>
<name>A0A0R2FL13_9LACO</name>
<dbReference type="InterPro" id="IPR029063">
    <property type="entry name" value="SAM-dependent_MTases_sf"/>
</dbReference>
<evidence type="ECO:0000313" key="1">
    <source>
        <dbReference type="EMBL" id="KRN25498.1"/>
    </source>
</evidence>
<sequence>MDYWVKLNQLAETMPTPAIRQQVAALTAWRTAVAAHQLPTAALPRLGLTGETMAEAQYDFQVPLRAVVALDHLLRHFRQYIAYHFGMWAFVQQSLFAEWTALFGPRRYLEVAAGNGYVSFGLQAAGNRVIASDSLTWQSQNVTGQTPLLPVHRAGASAALWQWGAQVDAVVMAWSPDHEWSDAAFLQLLRTRFSTLDLFVIGERNGATNSRLFWQLAHFVPDRRLLPLNRAFPRFDAINDRIYLIR</sequence>
<dbReference type="AlphaFoldDB" id="A0A0R2FL13"/>
<evidence type="ECO:0000313" key="2">
    <source>
        <dbReference type="Proteomes" id="UP000050865"/>
    </source>
</evidence>
<dbReference type="SUPFAM" id="SSF53335">
    <property type="entry name" value="S-adenosyl-L-methionine-dependent methyltransferases"/>
    <property type="match status" value="1"/>
</dbReference>
<keyword evidence="1" id="KW-0489">Methyltransferase</keyword>
<dbReference type="GO" id="GO:0032259">
    <property type="term" value="P:methylation"/>
    <property type="evidence" value="ECO:0007669"/>
    <property type="project" value="UniProtKB-KW"/>
</dbReference>
<protein>
    <submittedName>
        <fullName evidence="1">SAM-dependent methyltransferase</fullName>
    </submittedName>
</protein>
<organism evidence="1 2">
    <name type="scientific">Lacticaseibacillus camelliae DSM 22697 = JCM 13995</name>
    <dbReference type="NCBI Taxonomy" id="1423730"/>
    <lineage>
        <taxon>Bacteria</taxon>
        <taxon>Bacillati</taxon>
        <taxon>Bacillota</taxon>
        <taxon>Bacilli</taxon>
        <taxon>Lactobacillales</taxon>
        <taxon>Lactobacillaceae</taxon>
        <taxon>Lacticaseibacillus</taxon>
    </lineage>
</organism>
<gene>
    <name evidence="1" type="ORF">FC75_GL000413</name>
</gene>
<dbReference type="PATRIC" id="fig|1423730.4.peg.431"/>
<reference evidence="1 2" key="1">
    <citation type="journal article" date="2015" name="Genome Announc.">
        <title>Expanding the biotechnology potential of lactobacilli through comparative genomics of 213 strains and associated genera.</title>
        <authorList>
            <person name="Sun Z."/>
            <person name="Harris H.M."/>
            <person name="McCann A."/>
            <person name="Guo C."/>
            <person name="Argimon S."/>
            <person name="Zhang W."/>
            <person name="Yang X."/>
            <person name="Jeffery I.B."/>
            <person name="Cooney J.C."/>
            <person name="Kagawa T.F."/>
            <person name="Liu W."/>
            <person name="Song Y."/>
            <person name="Salvetti E."/>
            <person name="Wrobel A."/>
            <person name="Rasinkangas P."/>
            <person name="Parkhill J."/>
            <person name="Rea M.C."/>
            <person name="O'Sullivan O."/>
            <person name="Ritari J."/>
            <person name="Douillard F.P."/>
            <person name="Paul Ross R."/>
            <person name="Yang R."/>
            <person name="Briner A.E."/>
            <person name="Felis G.E."/>
            <person name="de Vos W.M."/>
            <person name="Barrangou R."/>
            <person name="Klaenhammer T.R."/>
            <person name="Caufield P.W."/>
            <person name="Cui Y."/>
            <person name="Zhang H."/>
            <person name="O'Toole P.W."/>
        </authorList>
    </citation>
    <scope>NUCLEOTIDE SEQUENCE [LARGE SCALE GENOMIC DNA]</scope>
    <source>
        <strain evidence="1 2">DSM 22697</strain>
    </source>
</reference>
<accession>A0A0R2FL13</accession>
<proteinExistence type="predicted"/>
<comment type="caution">
    <text evidence="1">The sequence shown here is derived from an EMBL/GenBank/DDBJ whole genome shotgun (WGS) entry which is preliminary data.</text>
</comment>
<dbReference type="STRING" id="1423730.FC75_GL000413"/>
<keyword evidence="2" id="KW-1185">Reference proteome</keyword>
<dbReference type="GO" id="GO:0008168">
    <property type="term" value="F:methyltransferase activity"/>
    <property type="evidence" value="ECO:0007669"/>
    <property type="project" value="UniProtKB-KW"/>
</dbReference>
<dbReference type="RefSeq" id="WP_056988954.1">
    <property type="nucleotide sequence ID" value="NZ_AYZJ01000010.1"/>
</dbReference>
<dbReference type="EMBL" id="AYZJ01000010">
    <property type="protein sequence ID" value="KRN25498.1"/>
    <property type="molecule type" value="Genomic_DNA"/>
</dbReference>